<dbReference type="InterPro" id="IPR027417">
    <property type="entry name" value="P-loop_NTPase"/>
</dbReference>
<dbReference type="PROSITE" id="PS50052">
    <property type="entry name" value="GUANYLATE_KINASE_2"/>
    <property type="match status" value="1"/>
</dbReference>
<organism evidence="2 3">
    <name type="scientific">Opisthorchis viverrini</name>
    <name type="common">Southeast Asian liver fluke</name>
    <dbReference type="NCBI Taxonomy" id="6198"/>
    <lineage>
        <taxon>Eukaryota</taxon>
        <taxon>Metazoa</taxon>
        <taxon>Spiralia</taxon>
        <taxon>Lophotrochozoa</taxon>
        <taxon>Platyhelminthes</taxon>
        <taxon>Trematoda</taxon>
        <taxon>Digenea</taxon>
        <taxon>Opisthorchiida</taxon>
        <taxon>Opisthorchiata</taxon>
        <taxon>Opisthorchiidae</taxon>
        <taxon>Opisthorchis</taxon>
    </lineage>
</organism>
<dbReference type="InterPro" id="IPR008145">
    <property type="entry name" value="GK/Ca_channel_bsu"/>
</dbReference>
<accession>A0A1S8WZX9</accession>
<keyword evidence="3" id="KW-1185">Reference proteome</keyword>
<evidence type="ECO:0000259" key="1">
    <source>
        <dbReference type="PROSITE" id="PS50052"/>
    </source>
</evidence>
<evidence type="ECO:0000313" key="2">
    <source>
        <dbReference type="EMBL" id="OON20029.1"/>
    </source>
</evidence>
<dbReference type="InterPro" id="IPR050716">
    <property type="entry name" value="MAGUK"/>
</dbReference>
<dbReference type="GO" id="GO:0016301">
    <property type="term" value="F:kinase activity"/>
    <property type="evidence" value="ECO:0007669"/>
    <property type="project" value="UniProtKB-KW"/>
</dbReference>
<dbReference type="InterPro" id="IPR008144">
    <property type="entry name" value="Guanylate_kin-like_dom"/>
</dbReference>
<feature type="domain" description="Guanylate kinase-like" evidence="1">
    <location>
        <begin position="1"/>
        <end position="121"/>
    </location>
</feature>
<dbReference type="SUPFAM" id="SSF52540">
    <property type="entry name" value="P-loop containing nucleoside triphosphate hydrolases"/>
    <property type="match status" value="1"/>
</dbReference>
<evidence type="ECO:0000313" key="3">
    <source>
        <dbReference type="Proteomes" id="UP000243686"/>
    </source>
</evidence>
<protein>
    <submittedName>
        <fullName evidence="2">Guanylate kinase</fullName>
    </submittedName>
</protein>
<keyword evidence="2" id="KW-0808">Transferase</keyword>
<dbReference type="PANTHER" id="PTHR23122">
    <property type="entry name" value="MEMBRANE-ASSOCIATED GUANYLATE KINASE MAGUK"/>
    <property type="match status" value="1"/>
</dbReference>
<dbReference type="Proteomes" id="UP000243686">
    <property type="component" value="Unassembled WGS sequence"/>
</dbReference>
<dbReference type="AlphaFoldDB" id="A0A1S8WZX9"/>
<dbReference type="Pfam" id="PF00625">
    <property type="entry name" value="Guanylate_kin"/>
    <property type="match status" value="1"/>
</dbReference>
<proteinExistence type="predicted"/>
<sequence>MEADVRSGAYVEWGKVGGNYYGIRFSAIRKIIASGRTAVLDCQPQTVHLLHQPEFNPCTVFIAAPNFEVAKRMMKDGLENGVTKNNRSPGPRPPYDVVPYDYKVTLLTRQMGLRRPGMLLRKPGGAAQVWSAEQLINHSERIYLFENNSIAVVGNLSPMLST</sequence>
<gene>
    <name evidence="2" type="ORF">X801_04095</name>
</gene>
<keyword evidence="2" id="KW-0418">Kinase</keyword>
<dbReference type="Gene3D" id="3.40.50.300">
    <property type="entry name" value="P-loop containing nucleotide triphosphate hydrolases"/>
    <property type="match status" value="1"/>
</dbReference>
<reference evidence="2 3" key="1">
    <citation type="submission" date="2015-03" db="EMBL/GenBank/DDBJ databases">
        <title>Draft genome of the nematode, Opisthorchis viverrini.</title>
        <authorList>
            <person name="Mitreva M."/>
        </authorList>
    </citation>
    <scope>NUCLEOTIDE SEQUENCE [LARGE SCALE GENOMIC DNA]</scope>
    <source>
        <strain evidence="2">Khon Kaen</strain>
    </source>
</reference>
<name>A0A1S8WZX9_OPIVI</name>
<dbReference type="EMBL" id="KV892900">
    <property type="protein sequence ID" value="OON20029.1"/>
    <property type="molecule type" value="Genomic_DNA"/>
</dbReference>